<feature type="region of interest" description="Disordered" evidence="5">
    <location>
        <begin position="1"/>
        <end position="42"/>
    </location>
</feature>
<dbReference type="HOGENOM" id="CLU_639942_0_0_1"/>
<feature type="compositionally biased region" description="Low complexity" evidence="5">
    <location>
        <begin position="20"/>
        <end position="29"/>
    </location>
</feature>
<dbReference type="GO" id="GO:0000290">
    <property type="term" value="P:deadenylation-dependent decapping of nuclear-transcribed mRNA"/>
    <property type="evidence" value="ECO:0007669"/>
    <property type="project" value="InterPro"/>
</dbReference>
<dbReference type="KEGG" id="cme:CYME_CMM070C"/>
<keyword evidence="3" id="KW-0963">Cytoplasm</keyword>
<dbReference type="GO" id="GO:0000932">
    <property type="term" value="C:P-body"/>
    <property type="evidence" value="ECO:0007669"/>
    <property type="project" value="TreeGrafter"/>
</dbReference>
<dbReference type="OrthoDB" id="440673at2759"/>
<keyword evidence="4" id="KW-0507">mRNA processing</keyword>
<accession>M1VIK3</accession>
<comment type="similarity">
    <text evidence="2">Belongs to the DCP1 family.</text>
</comment>
<sequence length="429" mass="45887">MVKHRKKPSARERSGAHGLAGVTGAAVTAPPRPPLPSPSTLPSLTSVAEQAITTEASLVALRQSVDPNIESILFSARHVVEFDLDVQLSRWQRVNREGALFLVRYREPRYALVIHNRKNPEDLVEPVVAGMDIEVQDEFLMYRTTDGSAAASDAFARALWFHGGVAEVQACANLLQDIVWMHQQQQQQQQQQHAMISAGRQGSTPAQPGFGPLPHPQLGMSAFPSALNAAAPLPPVPSSAMTTARNPEIGWNSGWTSPITAWSPSEARLSGAPQAGHAVSTGDLRSELGAPSRNDGTEPSQALHAAYELSKGGVSEAQHRWPEHWNPGAFPVAPTLGASQQPVTSGGKRTNAGVFSPGHGCMPSSAGAPVPLVADAQSENHQTYVNTIFAAAGGRPGAHREFVLAVLQTLANDSMVFEQAYRSYRMQWG</sequence>
<evidence type="ECO:0000256" key="3">
    <source>
        <dbReference type="ARBA" id="ARBA00022490"/>
    </source>
</evidence>
<feature type="region of interest" description="Disordered" evidence="5">
    <location>
        <begin position="190"/>
        <end position="210"/>
    </location>
</feature>
<dbReference type="STRING" id="280699.M1VIK3"/>
<dbReference type="EMBL" id="AP006495">
    <property type="protein sequence ID" value="BAM80953.1"/>
    <property type="molecule type" value="Genomic_DNA"/>
</dbReference>
<keyword evidence="7" id="KW-1185">Reference proteome</keyword>
<name>M1VIK3_CYAM1</name>
<dbReference type="PANTHER" id="PTHR16290">
    <property type="entry name" value="TRANSCRIPTION FACTOR SMIF DECAPPING ENZYME DCP1"/>
    <property type="match status" value="1"/>
</dbReference>
<dbReference type="GO" id="GO:0031087">
    <property type="term" value="P:deadenylation-independent decapping of nuclear-transcribed mRNA"/>
    <property type="evidence" value="ECO:0007669"/>
    <property type="project" value="TreeGrafter"/>
</dbReference>
<feature type="region of interest" description="Disordered" evidence="5">
    <location>
        <begin position="266"/>
        <end position="300"/>
    </location>
</feature>
<dbReference type="GO" id="GO:0006397">
    <property type="term" value="P:mRNA processing"/>
    <property type="evidence" value="ECO:0007669"/>
    <property type="project" value="UniProtKB-KW"/>
</dbReference>
<proteinExistence type="inferred from homology"/>
<feature type="compositionally biased region" description="Pro residues" evidence="5">
    <location>
        <begin position="30"/>
        <end position="39"/>
    </location>
</feature>
<evidence type="ECO:0000313" key="6">
    <source>
        <dbReference type="EMBL" id="BAM80953.1"/>
    </source>
</evidence>
<dbReference type="eggNOG" id="KOG2868">
    <property type="taxonomic scope" value="Eukaryota"/>
</dbReference>
<dbReference type="Proteomes" id="UP000007014">
    <property type="component" value="Chromosome 13"/>
</dbReference>
<dbReference type="InterPro" id="IPR011993">
    <property type="entry name" value="PH-like_dom_sf"/>
</dbReference>
<gene>
    <name evidence="6" type="ORF">CYME_CMM070C</name>
</gene>
<evidence type="ECO:0000313" key="7">
    <source>
        <dbReference type="Proteomes" id="UP000007014"/>
    </source>
</evidence>
<dbReference type="RefSeq" id="XP_005536989.1">
    <property type="nucleotide sequence ID" value="XM_005536932.1"/>
</dbReference>
<dbReference type="PANTHER" id="PTHR16290:SF0">
    <property type="entry name" value="DECAPPING PROTEIN 1, ISOFORM A"/>
    <property type="match status" value="1"/>
</dbReference>
<reference evidence="6 7" key="2">
    <citation type="journal article" date="2007" name="BMC Biol.">
        <title>A 100%-complete sequence reveals unusually simple genomic features in the hot-spring red alga Cyanidioschyzon merolae.</title>
        <authorList>
            <person name="Nozaki H."/>
            <person name="Takano H."/>
            <person name="Misumi O."/>
            <person name="Terasawa K."/>
            <person name="Matsuzaki M."/>
            <person name="Maruyama S."/>
            <person name="Nishida K."/>
            <person name="Yagisawa F."/>
            <person name="Yoshida Y."/>
            <person name="Fujiwara T."/>
            <person name="Takio S."/>
            <person name="Tamura K."/>
            <person name="Chung S.J."/>
            <person name="Nakamura S."/>
            <person name="Kuroiwa H."/>
            <person name="Tanaka K."/>
            <person name="Sato N."/>
            <person name="Kuroiwa T."/>
        </authorList>
    </citation>
    <scope>NUCLEOTIDE SEQUENCE [LARGE SCALE GENOMIC DNA]</scope>
    <source>
        <strain evidence="6 7">10D</strain>
    </source>
</reference>
<dbReference type="Gramene" id="CMM070CT">
    <property type="protein sequence ID" value="CMM070CT"/>
    <property type="gene ID" value="CMM070C"/>
</dbReference>
<dbReference type="GO" id="GO:0003729">
    <property type="term" value="F:mRNA binding"/>
    <property type="evidence" value="ECO:0007669"/>
    <property type="project" value="TreeGrafter"/>
</dbReference>
<protein>
    <submittedName>
        <fullName evidence="6">Probable mRNA-decapping enzyme complex component DCP1</fullName>
    </submittedName>
</protein>
<dbReference type="AlphaFoldDB" id="M1VIK3"/>
<evidence type="ECO:0000256" key="5">
    <source>
        <dbReference type="SAM" id="MobiDB-lite"/>
    </source>
</evidence>
<dbReference type="GO" id="GO:0008047">
    <property type="term" value="F:enzyme activator activity"/>
    <property type="evidence" value="ECO:0007669"/>
    <property type="project" value="InterPro"/>
</dbReference>
<dbReference type="GeneID" id="16995100"/>
<dbReference type="InterPro" id="IPR010334">
    <property type="entry name" value="Dcp1"/>
</dbReference>
<dbReference type="Gene3D" id="2.30.29.30">
    <property type="entry name" value="Pleckstrin-homology domain (PH domain)/Phosphotyrosine-binding domain (PTB)"/>
    <property type="match status" value="1"/>
</dbReference>
<reference evidence="6 7" key="1">
    <citation type="journal article" date="2004" name="Nature">
        <title>Genome sequence of the ultrasmall unicellular red alga Cyanidioschyzon merolae 10D.</title>
        <authorList>
            <person name="Matsuzaki M."/>
            <person name="Misumi O."/>
            <person name="Shin-i T."/>
            <person name="Maruyama S."/>
            <person name="Takahara M."/>
            <person name="Miyagishima S."/>
            <person name="Mori T."/>
            <person name="Nishida K."/>
            <person name="Yagisawa F."/>
            <person name="Nishida K."/>
            <person name="Yoshida Y."/>
            <person name="Nishimura Y."/>
            <person name="Nakao S."/>
            <person name="Kobayashi T."/>
            <person name="Momoyama Y."/>
            <person name="Higashiyama T."/>
            <person name="Minoda A."/>
            <person name="Sano M."/>
            <person name="Nomoto H."/>
            <person name="Oishi K."/>
            <person name="Hayashi H."/>
            <person name="Ohta F."/>
            <person name="Nishizaka S."/>
            <person name="Haga S."/>
            <person name="Miura S."/>
            <person name="Morishita T."/>
            <person name="Kabeya Y."/>
            <person name="Terasawa K."/>
            <person name="Suzuki Y."/>
            <person name="Ishii Y."/>
            <person name="Asakawa S."/>
            <person name="Takano H."/>
            <person name="Ohta N."/>
            <person name="Kuroiwa H."/>
            <person name="Tanaka K."/>
            <person name="Shimizu N."/>
            <person name="Sugano S."/>
            <person name="Sato N."/>
            <person name="Nozaki H."/>
            <person name="Ogasawara N."/>
            <person name="Kohara Y."/>
            <person name="Kuroiwa T."/>
        </authorList>
    </citation>
    <scope>NUCLEOTIDE SEQUENCE [LARGE SCALE GENOMIC DNA]</scope>
    <source>
        <strain evidence="6 7">10D</strain>
    </source>
</reference>
<comment type="subcellular location">
    <subcellularLocation>
        <location evidence="1">Cytoplasm</location>
    </subcellularLocation>
</comment>
<evidence type="ECO:0000256" key="1">
    <source>
        <dbReference type="ARBA" id="ARBA00004496"/>
    </source>
</evidence>
<dbReference type="SUPFAM" id="SSF50729">
    <property type="entry name" value="PH domain-like"/>
    <property type="match status" value="1"/>
</dbReference>
<evidence type="ECO:0000256" key="4">
    <source>
        <dbReference type="ARBA" id="ARBA00022664"/>
    </source>
</evidence>
<dbReference type="Pfam" id="PF06058">
    <property type="entry name" value="DCP1"/>
    <property type="match status" value="1"/>
</dbReference>
<evidence type="ECO:0000256" key="2">
    <source>
        <dbReference type="ARBA" id="ARBA00008778"/>
    </source>
</evidence>
<organism evidence="6 7">
    <name type="scientific">Cyanidioschyzon merolae (strain NIES-3377 / 10D)</name>
    <name type="common">Unicellular red alga</name>
    <dbReference type="NCBI Taxonomy" id="280699"/>
    <lineage>
        <taxon>Eukaryota</taxon>
        <taxon>Rhodophyta</taxon>
        <taxon>Bangiophyceae</taxon>
        <taxon>Cyanidiales</taxon>
        <taxon>Cyanidiaceae</taxon>
        <taxon>Cyanidioschyzon</taxon>
    </lineage>
</organism>